<dbReference type="PANTHER" id="PTHR45871:SF1">
    <property type="entry name" value="PHOSPHATIDYLINOSITOL N-ACETYLGLUCOSAMINYLTRANSFERASE SUBUNIT A"/>
    <property type="match status" value="1"/>
</dbReference>
<dbReference type="FunCoup" id="A5DKM1">
    <property type="interactions" value="471"/>
</dbReference>
<evidence type="ECO:0000256" key="10">
    <source>
        <dbReference type="ARBA" id="ARBA00032160"/>
    </source>
</evidence>
<dbReference type="Gene3D" id="3.40.50.2000">
    <property type="entry name" value="Glycogen Phosphorylase B"/>
    <property type="match status" value="2"/>
</dbReference>
<keyword evidence="6" id="KW-0337">GPI-anchor biosynthesis</keyword>
<evidence type="ECO:0000256" key="12">
    <source>
        <dbReference type="SAM" id="Phobius"/>
    </source>
</evidence>
<evidence type="ECO:0000256" key="7">
    <source>
        <dbReference type="ARBA" id="ARBA00022676"/>
    </source>
</evidence>
<evidence type="ECO:0000256" key="11">
    <source>
        <dbReference type="ARBA" id="ARBA00068617"/>
    </source>
</evidence>
<comment type="pathway">
    <text evidence="3">Glycolipid biosynthesis; glycosylphosphatidylinositol-anchor biosynthesis.</text>
</comment>
<dbReference type="GO" id="GO:0006506">
    <property type="term" value="P:GPI anchor biosynthetic process"/>
    <property type="evidence" value="ECO:0007669"/>
    <property type="project" value="UniProtKB-UniPathway"/>
</dbReference>
<feature type="domain" description="PIGA GPI anchor biosynthesis" evidence="14">
    <location>
        <begin position="77"/>
        <end position="166"/>
    </location>
</feature>
<dbReference type="STRING" id="294746.A5DKM1"/>
<dbReference type="eggNOG" id="KOG1111">
    <property type="taxonomic scope" value="Eukaryota"/>
</dbReference>
<feature type="domain" description="Glycosyl transferase family 1" evidence="13">
    <location>
        <begin position="225"/>
        <end position="367"/>
    </location>
</feature>
<dbReference type="EC" id="2.4.1.198" evidence="5"/>
<evidence type="ECO:0000256" key="9">
    <source>
        <dbReference type="ARBA" id="ARBA00022824"/>
    </source>
</evidence>
<evidence type="ECO:0000313" key="16">
    <source>
        <dbReference type="Proteomes" id="UP000001997"/>
    </source>
</evidence>
<dbReference type="AlphaFoldDB" id="A5DKM1"/>
<dbReference type="InterPro" id="IPR039507">
    <property type="entry name" value="PIG-A/GPI3"/>
</dbReference>
<reference evidence="15 16" key="1">
    <citation type="journal article" date="2009" name="Nature">
        <title>Evolution of pathogenicity and sexual reproduction in eight Candida genomes.</title>
        <authorList>
            <person name="Butler G."/>
            <person name="Rasmussen M.D."/>
            <person name="Lin M.F."/>
            <person name="Santos M.A."/>
            <person name="Sakthikumar S."/>
            <person name="Munro C.A."/>
            <person name="Rheinbay E."/>
            <person name="Grabherr M."/>
            <person name="Forche A."/>
            <person name="Reedy J.L."/>
            <person name="Agrafioti I."/>
            <person name="Arnaud M.B."/>
            <person name="Bates S."/>
            <person name="Brown A.J."/>
            <person name="Brunke S."/>
            <person name="Costanzo M.C."/>
            <person name="Fitzpatrick D.A."/>
            <person name="de Groot P.W."/>
            <person name="Harris D."/>
            <person name="Hoyer L.L."/>
            <person name="Hube B."/>
            <person name="Klis F.M."/>
            <person name="Kodira C."/>
            <person name="Lennard N."/>
            <person name="Logue M.E."/>
            <person name="Martin R."/>
            <person name="Neiman A.M."/>
            <person name="Nikolaou E."/>
            <person name="Quail M.A."/>
            <person name="Quinn J."/>
            <person name="Santos M.C."/>
            <person name="Schmitzberger F.F."/>
            <person name="Sherlock G."/>
            <person name="Shah P."/>
            <person name="Silverstein K.A."/>
            <person name="Skrzypek M.S."/>
            <person name="Soll D."/>
            <person name="Staggs R."/>
            <person name="Stansfield I."/>
            <person name="Stumpf M.P."/>
            <person name="Sudbery P.E."/>
            <person name="Srikantha T."/>
            <person name="Zeng Q."/>
            <person name="Berman J."/>
            <person name="Berriman M."/>
            <person name="Heitman J."/>
            <person name="Gow N.A."/>
            <person name="Lorenz M.C."/>
            <person name="Birren B.W."/>
            <person name="Kellis M."/>
            <person name="Cuomo C.A."/>
        </authorList>
    </citation>
    <scope>NUCLEOTIDE SEQUENCE [LARGE SCALE GENOMIC DNA]</scope>
    <source>
        <strain evidence="16">ATCC 6260 / CBS 566 / DSM 6381 / JCM 1539 / NBRC 10279 / NRRL Y-324</strain>
    </source>
</reference>
<keyword evidence="12" id="KW-0812">Transmembrane</keyword>
<proteinExistence type="inferred from homology"/>
<dbReference type="InterPro" id="IPR001296">
    <property type="entry name" value="Glyco_trans_1"/>
</dbReference>
<dbReference type="KEGG" id="pgu:PGUG_03822"/>
<evidence type="ECO:0000256" key="6">
    <source>
        <dbReference type="ARBA" id="ARBA00022502"/>
    </source>
</evidence>
<evidence type="ECO:0000256" key="2">
    <source>
        <dbReference type="ARBA" id="ARBA00004586"/>
    </source>
</evidence>
<evidence type="ECO:0000256" key="1">
    <source>
        <dbReference type="ARBA" id="ARBA00003265"/>
    </source>
</evidence>
<accession>A5DKM1</accession>
<keyword evidence="8" id="KW-0808">Transferase</keyword>
<comment type="function">
    <text evidence="1">Catalytic subunit in the complex catalyzing the transfer of N-acetylglucosamine from UDP-N-acetylglucosamine to phosphatidylinositol, the first step of GPI biosynthesis.</text>
</comment>
<sequence>MHYTSLSTWSLHLHFATRVSYTAPISHLRPTTVFNMGYNIAMVSDFFYPQPGGVEFHVYHLSQKLIDMGHSVIIISHHYGDRRGIRTLTNGLKVYYVPFLIVYRSSAFPTVFSAFPILRNIFIREKIDIIHGHGSYSTLCHEAILHGRTMGLRTVFTDHSLFGFADFTSIVGNKLMKFTMSDVGHVICVSNTCKENTVLRASLDPLSVSVIPNAVVSEDFTPLDHPRDSNEITIVVISRLFPNKGADLLTAIIPTICAARPNVRFLIAGDGPRYLDIEQMREKYVLQDRVTLIGGVKHEEVRDIMVKGQIYLHPSLTEAFGTVIVEAASCGLYVVTTKVGGIPEVLPSHMTTFAEPEQESLVESTLSAIDLVQSKKIDTSTFHEEVAKMYSWQNIALRTENVYNSLSKENEPFLTRLEKYHCCGVLVGKLFVLCVVVDIFILAILDILYPAEHIDIATKWPKRRQKKKA</sequence>
<dbReference type="Pfam" id="PF00534">
    <property type="entry name" value="Glycos_transf_1"/>
    <property type="match status" value="1"/>
</dbReference>
<dbReference type="InParanoid" id="A5DKM1"/>
<evidence type="ECO:0000256" key="8">
    <source>
        <dbReference type="ARBA" id="ARBA00022679"/>
    </source>
</evidence>
<dbReference type="RefSeq" id="XP_001484441.2">
    <property type="nucleotide sequence ID" value="XM_001484391.1"/>
</dbReference>
<gene>
    <name evidence="15" type="ORF">PGUG_03822</name>
</gene>
<evidence type="ECO:0000256" key="4">
    <source>
        <dbReference type="ARBA" id="ARBA00006122"/>
    </source>
</evidence>
<keyword evidence="16" id="KW-1185">Reference proteome</keyword>
<dbReference type="GeneID" id="5126273"/>
<evidence type="ECO:0000259" key="14">
    <source>
        <dbReference type="Pfam" id="PF08288"/>
    </source>
</evidence>
<dbReference type="InterPro" id="IPR013234">
    <property type="entry name" value="PIGA_GPI_anchor_biosynthesis"/>
</dbReference>
<evidence type="ECO:0000259" key="13">
    <source>
        <dbReference type="Pfam" id="PF00534"/>
    </source>
</evidence>
<dbReference type="GO" id="GO:0000506">
    <property type="term" value="C:glycosylphosphatidylinositol-N-acetylglucosaminyltransferase (GPI-GnT) complex"/>
    <property type="evidence" value="ECO:0007669"/>
    <property type="project" value="InterPro"/>
</dbReference>
<dbReference type="HOGENOM" id="CLU_009583_19_0_1"/>
<feature type="transmembrane region" description="Helical" evidence="12">
    <location>
        <begin position="426"/>
        <end position="449"/>
    </location>
</feature>
<keyword evidence="9" id="KW-0256">Endoplasmic reticulum</keyword>
<dbReference type="FunFam" id="3.40.50.2000:FF:000026">
    <property type="entry name" value="Phosphatidylinositol N-acetylglucosaminyltransferase subunit A"/>
    <property type="match status" value="1"/>
</dbReference>
<evidence type="ECO:0000313" key="15">
    <source>
        <dbReference type="EMBL" id="EDK39724.2"/>
    </source>
</evidence>
<protein>
    <recommendedName>
        <fullName evidence="11">Phosphatidylinositol N-acetylglucosaminyltransferase GPI3 subunit</fullName>
        <ecNumber evidence="5">2.4.1.198</ecNumber>
    </recommendedName>
    <alternativeName>
        <fullName evidence="10">GlcNAc-PI synthesis protein</fullName>
    </alternativeName>
</protein>
<dbReference type="EMBL" id="CH408158">
    <property type="protein sequence ID" value="EDK39724.2"/>
    <property type="molecule type" value="Genomic_DNA"/>
</dbReference>
<comment type="subcellular location">
    <subcellularLocation>
        <location evidence="2">Endoplasmic reticulum membrane</location>
    </subcellularLocation>
</comment>
<dbReference type="UniPathway" id="UPA00196"/>
<dbReference type="FunFam" id="3.40.50.2000:FF:000053">
    <property type="entry name" value="Phosphatidylinositol N-acetylglucosaminyltransferase GPI3 subunit"/>
    <property type="match status" value="1"/>
</dbReference>
<dbReference type="PANTHER" id="PTHR45871">
    <property type="entry name" value="N-ACETYLGLUCOSAMINYL-PHOSPHATIDYLINOSITOL BIOSYNTHETIC PROTEIN"/>
    <property type="match status" value="1"/>
</dbReference>
<keyword evidence="7" id="KW-0328">Glycosyltransferase</keyword>
<dbReference type="Proteomes" id="UP000001997">
    <property type="component" value="Unassembled WGS sequence"/>
</dbReference>
<evidence type="ECO:0000256" key="5">
    <source>
        <dbReference type="ARBA" id="ARBA00012420"/>
    </source>
</evidence>
<dbReference type="Pfam" id="PF08288">
    <property type="entry name" value="PIGA"/>
    <property type="match status" value="1"/>
</dbReference>
<comment type="similarity">
    <text evidence="4">Belongs to the glycosyltransferase group 1 family.</text>
</comment>
<dbReference type="OrthoDB" id="734129at2759"/>
<keyword evidence="12" id="KW-1133">Transmembrane helix</keyword>
<name>A5DKM1_PICGU</name>
<dbReference type="OMA" id="SHFWMSG"/>
<evidence type="ECO:0000256" key="3">
    <source>
        <dbReference type="ARBA" id="ARBA00004687"/>
    </source>
</evidence>
<organism evidence="15 16">
    <name type="scientific">Meyerozyma guilliermondii (strain ATCC 6260 / CBS 566 / DSM 6381 / JCM 1539 / NBRC 10279 / NRRL Y-324)</name>
    <name type="common">Yeast</name>
    <name type="synonym">Candida guilliermondii</name>
    <dbReference type="NCBI Taxonomy" id="294746"/>
    <lineage>
        <taxon>Eukaryota</taxon>
        <taxon>Fungi</taxon>
        <taxon>Dikarya</taxon>
        <taxon>Ascomycota</taxon>
        <taxon>Saccharomycotina</taxon>
        <taxon>Pichiomycetes</taxon>
        <taxon>Debaryomycetaceae</taxon>
        <taxon>Meyerozyma</taxon>
    </lineage>
</organism>
<dbReference type="GO" id="GO:0017176">
    <property type="term" value="F:phosphatidylinositol N-acetylglucosaminyltransferase activity"/>
    <property type="evidence" value="ECO:0007669"/>
    <property type="project" value="UniProtKB-EC"/>
</dbReference>
<dbReference type="SUPFAM" id="SSF53756">
    <property type="entry name" value="UDP-Glycosyltransferase/glycogen phosphorylase"/>
    <property type="match status" value="1"/>
</dbReference>
<dbReference type="CDD" id="cd03796">
    <property type="entry name" value="GT4_PIG-A-like"/>
    <property type="match status" value="1"/>
</dbReference>
<keyword evidence="12" id="KW-0472">Membrane</keyword>